<dbReference type="Gene3D" id="3.40.50.300">
    <property type="entry name" value="P-loop containing nucleotide triphosphate hydrolases"/>
    <property type="match status" value="1"/>
</dbReference>
<dbReference type="GO" id="GO:0005524">
    <property type="term" value="F:ATP binding"/>
    <property type="evidence" value="ECO:0007669"/>
    <property type="project" value="InterPro"/>
</dbReference>
<dbReference type="Pfam" id="PF00485">
    <property type="entry name" value="PRK"/>
    <property type="match status" value="1"/>
</dbReference>
<dbReference type="GO" id="GO:0008887">
    <property type="term" value="F:glycerate kinase activity"/>
    <property type="evidence" value="ECO:0007669"/>
    <property type="project" value="UniProtKB-EC"/>
</dbReference>
<proteinExistence type="predicted"/>
<sequence length="318" mass="36270">MKTHENLWPAELAQDSEDLALLDQASVVLSNFPKTWLCQWQEVWLPLAGWLASKKRYAALPPIIGIHGGQGSGKSTLSLALAKIYKEAFNWNVAIVSIDDLYLTHAEREELAATVHPLLITRGVPGTHDYELGQTLFGKLRRLSAGHKVAIPAFDKVSDDRLPEDQWHQIEGPIDMILFEGWCVGCQAVPEQALEQPINDLEEKEDIGGHWRRWVNEQLKYHYHDWFNAIDTLVMLKVPDMQAVSRWRTQQEEENIRNRRGDGEDRSLDEIALARFIQHYQRLTEEALSSLPSYADLVLTINHQHCVDSVIQTDGRLA</sequence>
<name>A0A160TEK4_9ZZZZ</name>
<evidence type="ECO:0000259" key="1">
    <source>
        <dbReference type="Pfam" id="PF00485"/>
    </source>
</evidence>
<protein>
    <submittedName>
        <fullName evidence="2">D-glycerate 3-kinase, plant type</fullName>
        <ecNumber evidence="2">2.7.1.31</ecNumber>
    </submittedName>
</protein>
<keyword evidence="2" id="KW-0808">Transferase</keyword>
<accession>A0A160TEK4</accession>
<feature type="domain" description="Phosphoribulokinase/uridine kinase" evidence="1">
    <location>
        <begin position="63"/>
        <end position="181"/>
    </location>
</feature>
<reference evidence="2" key="1">
    <citation type="submission" date="2015-10" db="EMBL/GenBank/DDBJ databases">
        <authorList>
            <person name="Gilbert D.G."/>
        </authorList>
    </citation>
    <scope>NUCLEOTIDE SEQUENCE</scope>
</reference>
<dbReference type="InterPro" id="IPR027417">
    <property type="entry name" value="P-loop_NTPase"/>
</dbReference>
<dbReference type="SUPFAM" id="SSF52540">
    <property type="entry name" value="P-loop containing nucleoside triphosphate hydrolases"/>
    <property type="match status" value="1"/>
</dbReference>
<dbReference type="InterPro" id="IPR006083">
    <property type="entry name" value="PRK/URK"/>
</dbReference>
<dbReference type="PANTHER" id="PTHR10285">
    <property type="entry name" value="URIDINE KINASE"/>
    <property type="match status" value="1"/>
</dbReference>
<dbReference type="EMBL" id="CZQC01000066">
    <property type="protein sequence ID" value="CUS42413.1"/>
    <property type="molecule type" value="Genomic_DNA"/>
</dbReference>
<evidence type="ECO:0000313" key="2">
    <source>
        <dbReference type="EMBL" id="CUS42413.1"/>
    </source>
</evidence>
<keyword evidence="2" id="KW-0418">Kinase</keyword>
<dbReference type="EC" id="2.7.1.31" evidence="2"/>
<gene>
    <name evidence="2" type="ORF">MGWOODY_Tha178</name>
</gene>
<dbReference type="AlphaFoldDB" id="A0A160TEK4"/>
<organism evidence="2">
    <name type="scientific">hydrothermal vent metagenome</name>
    <dbReference type="NCBI Taxonomy" id="652676"/>
    <lineage>
        <taxon>unclassified sequences</taxon>
        <taxon>metagenomes</taxon>
        <taxon>ecological metagenomes</taxon>
    </lineage>
</organism>